<dbReference type="InterPro" id="IPR027417">
    <property type="entry name" value="P-loop_NTPase"/>
</dbReference>
<dbReference type="PANTHER" id="PTHR22674:SF6">
    <property type="entry name" value="NTPASE KAP FAMILY P-LOOP DOMAIN-CONTAINING PROTEIN 1"/>
    <property type="match status" value="1"/>
</dbReference>
<dbReference type="Gene3D" id="3.40.50.300">
    <property type="entry name" value="P-loop containing nucleotide triphosphate hydrolases"/>
    <property type="match status" value="1"/>
</dbReference>
<dbReference type="InterPro" id="IPR011646">
    <property type="entry name" value="KAP_P-loop"/>
</dbReference>
<dbReference type="Pfam" id="PF07693">
    <property type="entry name" value="KAP_NTPase"/>
    <property type="match status" value="1"/>
</dbReference>
<evidence type="ECO:0000256" key="1">
    <source>
        <dbReference type="SAM" id="Phobius"/>
    </source>
</evidence>
<keyword evidence="1" id="KW-0472">Membrane</keyword>
<keyword evidence="1" id="KW-0812">Transmembrane</keyword>
<dbReference type="PANTHER" id="PTHR22674">
    <property type="entry name" value="NTPASE, KAP FAMILY P-LOOP DOMAIN-CONTAINING 1"/>
    <property type="match status" value="1"/>
</dbReference>
<reference evidence="3 4" key="1">
    <citation type="submission" date="2015-01" db="EMBL/GenBank/DDBJ databases">
        <title>Genome sequence of bacillus megaterium Q3.</title>
        <authorList>
            <person name="Wang Y."/>
            <person name="Luo K."/>
            <person name="Bai L."/>
            <person name="Luo F."/>
        </authorList>
    </citation>
    <scope>NUCLEOTIDE SEQUENCE [LARGE SCALE GENOMIC DNA]</scope>
    <source>
        <strain evidence="3 4">Q3</strain>
    </source>
</reference>
<feature type="transmembrane region" description="Helical" evidence="1">
    <location>
        <begin position="187"/>
        <end position="208"/>
    </location>
</feature>
<feature type="domain" description="KAP NTPase" evidence="2">
    <location>
        <begin position="25"/>
        <end position="379"/>
    </location>
</feature>
<evidence type="ECO:0000259" key="2">
    <source>
        <dbReference type="Pfam" id="PF07693"/>
    </source>
</evidence>
<dbReference type="AlphaFoldDB" id="A0A806TI19"/>
<dbReference type="InterPro" id="IPR052754">
    <property type="entry name" value="NTPase_KAP_P-loop"/>
</dbReference>
<dbReference type="Proteomes" id="UP000036410">
    <property type="component" value="Chromosome"/>
</dbReference>
<keyword evidence="1" id="KW-1133">Transmembrane helix</keyword>
<dbReference type="RefSeq" id="WP_049164346.1">
    <property type="nucleotide sequence ID" value="NZ_CP010586.1"/>
</dbReference>
<accession>A0A806TI19</accession>
<dbReference type="SUPFAM" id="SSF52540">
    <property type="entry name" value="P-loop containing nucleoside triphosphate hydrolases"/>
    <property type="match status" value="2"/>
</dbReference>
<sequence length="1280" mass="149079">MSEKYFIKDTALKDKQNDKFHHFDFVKNLKKIIEEHNPPFNIALIGKWGVGKSSIINLLKTELNGKEEYKVHEINAWKYENDSLKKAFLKNLWKTLNKEQDVSIFENYKNWFRKILIESKQHEESKGFKDTLKGFLPFVYVLTVIWGISSLFFVILFLLFDSLTTFITTKNFHIDLLKSINFFKDKIWIPLGIPPFFALFMGFLNSAIQNKRTDIQMLRPIETADEYEELFKEEINNYKKKNPNFKKLVVVVDDLDRLSPKKVVDALDAIKAFVDVDECIFIVTCDEEILIQAVEKKRLNKTFDDLDGQLFLDKLFQFKLSLPPIIESDMKDYAQKLAEQEVPDLVRMCNGQFSEIIKVLIHPEVTTPRQVKKLLNIFANNMLIAKGREDGSRKLENELITGIKGIKFLAKLSVLQSDYNDIYTALIKNYNLLEDVVEIYNGDAGSIKKYDELYRFFNKKEEKLVLKNDYQGLINFLIMTQHISVDNISPFIYLGQNAVGLLAGDENQRQIRRNLISGNEKGVINYLEKENADTISLLVLEEIENTYGDDLPFVIKASYQIINFIPDNRKREFANKISIKLQEVSIEALRAWQIDSKNLYSIYNLAESRQGAKNVILYVLKNLFAENESWMSKTGKPLNKEDFINSSLELVNILLNNEKELDNEIQLVIKNFIKNSKEQYSSFPFERIYELYQTNKILFDDYFGLSFYQQLINYISDNKDKGEIIKPFVETLYQIIPSIKKNHYDSLIESLPLILGINKNITANIIPMVDVNSINEESATKILVAIMNIKIEEEDSKLNSIINFLYKIPFTIYEDEEIDLFKEFDNFVYNVLPTKQHSTMPLLIQLVNKLTSIEANYFGKLSKLFNYLKEQCIQVDIYDNFILETNRYFTENQRVALFNHINKGVLYGTFDVNVTDRTYSLYSQLIKNKENHDQIKGSIHQGIDYFSNNVYQNNVDWAYNFLNFLPLTVDIIDKSKLNMFINIARNHMSSYPDLMIKGLRCVGGSISTSDVKECISQVINTANNDTNKIDAHDFLNQVSANISEEDGNLEQYAKFLVENIHVSPTRFLNSIKNNLVTMSDENFMILMKEIFELNNDTITINKSIILVTLEKFFNSTESKKNLLAQIIEEFNLKIVKEFFLDPMDNRIYILEELIKTLPNKSDKLKQQLIRIIGNYKDELNIKYIAELFASAFNTFNDEEINAIYDDILTLYSGYRFFKSKSIVAAQIVPLLRRVNSDNKYKVLEIAKNFGLEIVFKQARQNKQLSEMESETVREVFNLRK</sequence>
<dbReference type="EMBL" id="CP010586">
    <property type="protein sequence ID" value="AKP77168.1"/>
    <property type="molecule type" value="Genomic_DNA"/>
</dbReference>
<evidence type="ECO:0000313" key="3">
    <source>
        <dbReference type="EMBL" id="AKP77168.1"/>
    </source>
</evidence>
<name>A0A806TI19_PRIMG</name>
<feature type="transmembrane region" description="Helical" evidence="1">
    <location>
        <begin position="135"/>
        <end position="160"/>
    </location>
</feature>
<gene>
    <name evidence="3" type="ORF">AS52_02203</name>
</gene>
<proteinExistence type="predicted"/>
<protein>
    <submittedName>
        <fullName evidence="3">Putative P-loop ATPase</fullName>
    </submittedName>
</protein>
<evidence type="ECO:0000313" key="4">
    <source>
        <dbReference type="Proteomes" id="UP000036410"/>
    </source>
</evidence>
<organism evidence="3 4">
    <name type="scientific">Priestia megaterium Q3</name>
    <dbReference type="NCBI Taxonomy" id="1452722"/>
    <lineage>
        <taxon>Bacteria</taxon>
        <taxon>Bacillati</taxon>
        <taxon>Bacillota</taxon>
        <taxon>Bacilli</taxon>
        <taxon>Bacillales</taxon>
        <taxon>Bacillaceae</taxon>
        <taxon>Priestia</taxon>
    </lineage>
</organism>